<gene>
    <name evidence="2" type="ORF">GCM10010909_02360</name>
</gene>
<dbReference type="RefSeq" id="WP_284256059.1">
    <property type="nucleotide sequence ID" value="NZ_BSOS01000005.1"/>
</dbReference>
<keyword evidence="1" id="KW-1133">Transmembrane helix</keyword>
<reference evidence="3" key="1">
    <citation type="journal article" date="2019" name="Int. J. Syst. Evol. Microbiol.">
        <title>The Global Catalogue of Microorganisms (GCM) 10K type strain sequencing project: providing services to taxonomists for standard genome sequencing and annotation.</title>
        <authorList>
            <consortium name="The Broad Institute Genomics Platform"/>
            <consortium name="The Broad Institute Genome Sequencing Center for Infectious Disease"/>
            <person name="Wu L."/>
            <person name="Ma J."/>
        </authorList>
    </citation>
    <scope>NUCLEOTIDE SEQUENCE [LARGE SCALE GENOMIC DNA]</scope>
    <source>
        <strain evidence="3">NBRC 112502</strain>
    </source>
</reference>
<dbReference type="Proteomes" id="UP001156641">
    <property type="component" value="Unassembled WGS sequence"/>
</dbReference>
<keyword evidence="1" id="KW-0812">Transmembrane</keyword>
<name>A0ABQ6A1S3_9PROT</name>
<accession>A0ABQ6A1S3</accession>
<sequence>MGNALQSVLSSVFSFCEVLLNCAGWVNDAASSFLSRLGIPPSYQLYVFLVILVAVSVFALRWLGGFMGWLLVLLLLLLLLQRVLPDFTSASPQNLPVIHPLQSAL</sequence>
<proteinExistence type="predicted"/>
<feature type="transmembrane region" description="Helical" evidence="1">
    <location>
        <begin position="43"/>
        <end position="60"/>
    </location>
</feature>
<keyword evidence="1" id="KW-0472">Membrane</keyword>
<evidence type="ECO:0000313" key="3">
    <source>
        <dbReference type="Proteomes" id="UP001156641"/>
    </source>
</evidence>
<comment type="caution">
    <text evidence="2">The sequence shown here is derived from an EMBL/GenBank/DDBJ whole genome shotgun (WGS) entry which is preliminary data.</text>
</comment>
<feature type="transmembrane region" description="Helical" evidence="1">
    <location>
        <begin position="66"/>
        <end position="84"/>
    </location>
</feature>
<evidence type="ECO:0000256" key="1">
    <source>
        <dbReference type="SAM" id="Phobius"/>
    </source>
</evidence>
<keyword evidence="3" id="KW-1185">Reference proteome</keyword>
<protein>
    <submittedName>
        <fullName evidence="2">Uncharacterized protein</fullName>
    </submittedName>
</protein>
<organism evidence="2 3">
    <name type="scientific">Acidocella aquatica</name>
    <dbReference type="NCBI Taxonomy" id="1922313"/>
    <lineage>
        <taxon>Bacteria</taxon>
        <taxon>Pseudomonadati</taxon>
        <taxon>Pseudomonadota</taxon>
        <taxon>Alphaproteobacteria</taxon>
        <taxon>Acetobacterales</taxon>
        <taxon>Acidocellaceae</taxon>
        <taxon>Acidocella</taxon>
    </lineage>
</organism>
<evidence type="ECO:0000313" key="2">
    <source>
        <dbReference type="EMBL" id="GLR65558.1"/>
    </source>
</evidence>
<dbReference type="EMBL" id="BSOS01000005">
    <property type="protein sequence ID" value="GLR65558.1"/>
    <property type="molecule type" value="Genomic_DNA"/>
</dbReference>